<feature type="compositionally biased region" description="Basic residues" evidence="1">
    <location>
        <begin position="318"/>
        <end position="328"/>
    </location>
</feature>
<feature type="region of interest" description="Disordered" evidence="1">
    <location>
        <begin position="1"/>
        <end position="109"/>
    </location>
</feature>
<evidence type="ECO:0000256" key="1">
    <source>
        <dbReference type="SAM" id="MobiDB-lite"/>
    </source>
</evidence>
<dbReference type="HOGENOM" id="CLU_817734_0_0_1"/>
<sequence>PPPPSPLADLVHVHRAPPLLRRKVQPRPSPDERDVHGVLGHQHAFSPSLSTVTTTTTTTTTTPGSRPLHERRLPNRHHGLRVHDRQPANLDARRWTRDPRAQHQRPPAHAAQRLAVLVVDPVRRVGNRPLGLVEALPLFPLPSPSCFDTAEPGLVPVVVALPRPNPHPAPRPTPRPQIPPPRRPPAPVQGRQRPRLGVVHDPALVIAHPQHRLHRQSRRVDPHHRPRCVGPVLRERRPDVPAVVVEPAVMVPLLGDDPIRQPSPRPVKNHQMREPRSRATVGPVPPLAPRKPLGRDRVLPRRHPEPFGFLVFSPVPPARKRRRRRRRGAPGQPHDSLGLP</sequence>
<feature type="compositionally biased region" description="Basic and acidic residues" evidence="1">
    <location>
        <begin position="81"/>
        <end position="101"/>
    </location>
</feature>
<protein>
    <submittedName>
        <fullName evidence="2">Uncharacterized protein</fullName>
    </submittedName>
</protein>
<accession>A0A066XS81</accession>
<comment type="caution">
    <text evidence="2">The sequence shown here is derived from an EMBL/GenBank/DDBJ whole genome shotgun (WGS) entry which is preliminary data.</text>
</comment>
<dbReference type="Proteomes" id="UP000027238">
    <property type="component" value="Unassembled WGS sequence"/>
</dbReference>
<feature type="compositionally biased region" description="Basic and acidic residues" evidence="1">
    <location>
        <begin position="293"/>
        <end position="305"/>
    </location>
</feature>
<feature type="compositionally biased region" description="Pro residues" evidence="1">
    <location>
        <begin position="165"/>
        <end position="187"/>
    </location>
</feature>
<dbReference type="STRING" id="1173701.A0A066XS81"/>
<evidence type="ECO:0000313" key="2">
    <source>
        <dbReference type="EMBL" id="KDN68611.1"/>
    </source>
</evidence>
<name>A0A066XS81_COLSU</name>
<dbReference type="EMBL" id="JMSE01000641">
    <property type="protein sequence ID" value="KDN68611.1"/>
    <property type="molecule type" value="Genomic_DNA"/>
</dbReference>
<reference evidence="3" key="1">
    <citation type="journal article" date="2014" name="Genome Announc.">
        <title>Draft genome sequence of Colletotrichum sublineola, a destructive pathogen of cultivated sorghum.</title>
        <authorList>
            <person name="Baroncelli R."/>
            <person name="Sanz-Martin J.M."/>
            <person name="Rech G.E."/>
            <person name="Sukno S.A."/>
            <person name="Thon M.R."/>
        </authorList>
    </citation>
    <scope>NUCLEOTIDE SEQUENCE [LARGE SCALE GENOMIC DNA]</scope>
    <source>
        <strain evidence="3">TX430BB</strain>
    </source>
</reference>
<keyword evidence="3" id="KW-1185">Reference proteome</keyword>
<dbReference type="AlphaFoldDB" id="A0A066XS81"/>
<feature type="region of interest" description="Disordered" evidence="1">
    <location>
        <begin position="255"/>
        <end position="340"/>
    </location>
</feature>
<organism evidence="2 3">
    <name type="scientific">Colletotrichum sublineola</name>
    <name type="common">Sorghum anthracnose fungus</name>
    <dbReference type="NCBI Taxonomy" id="1173701"/>
    <lineage>
        <taxon>Eukaryota</taxon>
        <taxon>Fungi</taxon>
        <taxon>Dikarya</taxon>
        <taxon>Ascomycota</taxon>
        <taxon>Pezizomycotina</taxon>
        <taxon>Sordariomycetes</taxon>
        <taxon>Hypocreomycetidae</taxon>
        <taxon>Glomerellales</taxon>
        <taxon>Glomerellaceae</taxon>
        <taxon>Colletotrichum</taxon>
        <taxon>Colletotrichum graminicola species complex</taxon>
    </lineage>
</organism>
<feature type="non-terminal residue" evidence="2">
    <location>
        <position position="1"/>
    </location>
</feature>
<feature type="compositionally biased region" description="Basic residues" evidence="1">
    <location>
        <begin position="210"/>
        <end position="227"/>
    </location>
</feature>
<feature type="region of interest" description="Disordered" evidence="1">
    <location>
        <begin position="210"/>
        <end position="230"/>
    </location>
</feature>
<feature type="compositionally biased region" description="Low complexity" evidence="1">
    <location>
        <begin position="51"/>
        <end position="62"/>
    </location>
</feature>
<evidence type="ECO:0000313" key="3">
    <source>
        <dbReference type="Proteomes" id="UP000027238"/>
    </source>
</evidence>
<gene>
    <name evidence="2" type="ORF">CSUB01_07860</name>
</gene>
<feature type="region of interest" description="Disordered" evidence="1">
    <location>
        <begin position="165"/>
        <end position="192"/>
    </location>
</feature>
<proteinExistence type="predicted"/>